<evidence type="ECO:0000259" key="1">
    <source>
        <dbReference type="Pfam" id="PF07728"/>
    </source>
</evidence>
<name>A0A6S6SYV1_9BACT</name>
<evidence type="ECO:0000313" key="2">
    <source>
        <dbReference type="EMBL" id="CAA6811422.1"/>
    </source>
</evidence>
<dbReference type="InterPro" id="IPR011704">
    <property type="entry name" value="ATPase_dyneun-rel_AAA"/>
</dbReference>
<accession>A0A6S6SYV1</accession>
<dbReference type="EMBL" id="CACVAU010000038">
    <property type="protein sequence ID" value="CAA6811422.1"/>
    <property type="molecule type" value="Genomic_DNA"/>
</dbReference>
<dbReference type="Gene3D" id="3.40.50.300">
    <property type="entry name" value="P-loop containing nucleotide triphosphate hydrolases"/>
    <property type="match status" value="1"/>
</dbReference>
<dbReference type="GO" id="GO:0005524">
    <property type="term" value="F:ATP binding"/>
    <property type="evidence" value="ECO:0007669"/>
    <property type="project" value="InterPro"/>
</dbReference>
<dbReference type="InterPro" id="IPR027417">
    <property type="entry name" value="P-loop_NTPase"/>
</dbReference>
<feature type="domain" description="ATPase dynein-related AAA" evidence="1">
    <location>
        <begin position="20"/>
        <end position="163"/>
    </location>
</feature>
<reference evidence="2" key="1">
    <citation type="submission" date="2020-01" db="EMBL/GenBank/DDBJ databases">
        <authorList>
            <person name="Meier V. D."/>
            <person name="Meier V D."/>
        </authorList>
    </citation>
    <scope>NUCLEOTIDE SEQUENCE</scope>
    <source>
        <strain evidence="2">HLG_WM_MAG_05</strain>
    </source>
</reference>
<dbReference type="GO" id="GO:0016887">
    <property type="term" value="F:ATP hydrolysis activity"/>
    <property type="evidence" value="ECO:0007669"/>
    <property type="project" value="InterPro"/>
</dbReference>
<dbReference type="AlphaFoldDB" id="A0A6S6SYV1"/>
<gene>
    <name evidence="2" type="ORF">HELGO_WM4029</name>
</gene>
<dbReference type="SUPFAM" id="SSF52540">
    <property type="entry name" value="P-loop containing nucleoside triphosphate hydrolases"/>
    <property type="match status" value="1"/>
</dbReference>
<protein>
    <submittedName>
        <fullName evidence="2">MoxR-like ATPases</fullName>
    </submittedName>
</protein>
<proteinExistence type="predicted"/>
<dbReference type="Pfam" id="PF07728">
    <property type="entry name" value="AAA_5"/>
    <property type="match status" value="1"/>
</dbReference>
<sequence length="410" mass="46755">MNINFSDLDLYKESQIVPYLEGESGIGKTSIVEQYAKDREMDCIIMGVASLDHIEFYGRTVSTDIVAGMDNEQHTVFNKSIPSWVSSILNNDQNNKETLLFIDELNRAEHQNLQSLMNLILKKEFGSDSIQLPDSLFIVAAGNPIEDGDYLVESLDKAMLSRMAIVKVKTTLESWKKNYALGYDQKHHRQKIHPLIINYLDDNRPDFLLESAEDDMSDPGMDPRRWDMISRLLYSYEKNSNNSSNLANLLSTVSSRDITPKLLSYINKSKVLTFSKIEKELITFLTKNNKEKDFTPYLREEKKNDVLYLELMNAIQTKWNASQPVTQVNILTSSFYALKAKSISDDIFAIVLTLSSEEHIMSIKIGLDNAEELINQIDQNYNLGITQKVSDGLTKHIDQTNPFIASLLQK</sequence>
<organism evidence="2">
    <name type="scientific">uncultured Sulfurovum sp</name>
    <dbReference type="NCBI Taxonomy" id="269237"/>
    <lineage>
        <taxon>Bacteria</taxon>
        <taxon>Pseudomonadati</taxon>
        <taxon>Campylobacterota</taxon>
        <taxon>Epsilonproteobacteria</taxon>
        <taxon>Campylobacterales</taxon>
        <taxon>Sulfurovaceae</taxon>
        <taxon>Sulfurovum</taxon>
        <taxon>environmental samples</taxon>
    </lineage>
</organism>